<evidence type="ECO:0000313" key="1">
    <source>
        <dbReference type="EMBL" id="KXB76811.1"/>
    </source>
</evidence>
<name>A0A134BA43_9BACT</name>
<gene>
    <name evidence="1" type="ORF">HMPREF1860_01543</name>
</gene>
<reference evidence="1 2" key="1">
    <citation type="submission" date="2016-01" db="EMBL/GenBank/DDBJ databases">
        <authorList>
            <person name="Oliw E.H."/>
        </authorList>
    </citation>
    <scope>NUCLEOTIDE SEQUENCE [LARGE SCALE GENOMIC DNA]</scope>
    <source>
        <strain evidence="1 2">DNF00307</strain>
    </source>
</reference>
<dbReference type="AlphaFoldDB" id="A0A134BA43"/>
<protein>
    <submittedName>
        <fullName evidence="1">Uncharacterized protein</fullName>
    </submittedName>
</protein>
<dbReference type="EMBL" id="LSDL01000084">
    <property type="protein sequence ID" value="KXB76811.1"/>
    <property type="molecule type" value="Genomic_DNA"/>
</dbReference>
<sequence>MITTIAIATIITTDITNIPQGQSLEILLYRVDTWRKAALYNGIEVVGRCDNP</sequence>
<proteinExistence type="predicted"/>
<organism evidence="1">
    <name type="scientific">Prevotella amnii</name>
    <dbReference type="NCBI Taxonomy" id="419005"/>
    <lineage>
        <taxon>Bacteria</taxon>
        <taxon>Pseudomonadati</taxon>
        <taxon>Bacteroidota</taxon>
        <taxon>Bacteroidia</taxon>
        <taxon>Bacteroidales</taxon>
        <taxon>Prevotellaceae</taxon>
        <taxon>Prevotella</taxon>
    </lineage>
</organism>
<dbReference type="Proteomes" id="UP000070531">
    <property type="component" value="Unassembled WGS sequence"/>
</dbReference>
<feature type="non-terminal residue" evidence="1">
    <location>
        <position position="52"/>
    </location>
</feature>
<evidence type="ECO:0000313" key="2">
    <source>
        <dbReference type="Proteomes" id="UP000070531"/>
    </source>
</evidence>
<dbReference type="PATRIC" id="fig|419005.5.peg.1544"/>
<comment type="caution">
    <text evidence="1">The sequence shown here is derived from an EMBL/GenBank/DDBJ whole genome shotgun (WGS) entry which is preliminary data.</text>
</comment>
<accession>A0A134BA43</accession>